<dbReference type="Pfam" id="PF10067">
    <property type="entry name" value="DUF2306"/>
    <property type="match status" value="1"/>
</dbReference>
<organism evidence="2 3">
    <name type="scientific">Paenibacillus endophyticus</name>
    <dbReference type="NCBI Taxonomy" id="1294268"/>
    <lineage>
        <taxon>Bacteria</taxon>
        <taxon>Bacillati</taxon>
        <taxon>Bacillota</taxon>
        <taxon>Bacilli</taxon>
        <taxon>Bacillales</taxon>
        <taxon>Paenibacillaceae</taxon>
        <taxon>Paenibacillus</taxon>
    </lineage>
</organism>
<keyword evidence="3" id="KW-1185">Reference proteome</keyword>
<dbReference type="Proteomes" id="UP000518605">
    <property type="component" value="Unassembled WGS sequence"/>
</dbReference>
<keyword evidence="1" id="KW-1133">Transmembrane helix</keyword>
<proteinExistence type="predicted"/>
<feature type="transmembrane region" description="Helical" evidence="1">
    <location>
        <begin position="181"/>
        <end position="201"/>
    </location>
</feature>
<keyword evidence="1" id="KW-0812">Transmembrane</keyword>
<dbReference type="EMBL" id="JACHXW010000013">
    <property type="protein sequence ID" value="MBB3153958.1"/>
    <property type="molecule type" value="Genomic_DNA"/>
</dbReference>
<feature type="transmembrane region" description="Helical" evidence="1">
    <location>
        <begin position="91"/>
        <end position="109"/>
    </location>
</feature>
<evidence type="ECO:0000313" key="2">
    <source>
        <dbReference type="EMBL" id="MBB3153958.1"/>
    </source>
</evidence>
<sequence length="221" mass="24849">MMLMKKWNRALVFFLAFAIAGYAAVQYGLFKASDAGLVAAKLQEPDFQLKPWVYVLYVHIVTAILALVIGPFQIFQKKSKPRGTLHKQLGYVYVLSIAVSGIVGIYLSFYATGGIISGLGFFTLDILWLATTWMGLRKIMAGDIKSHKEWMLRSYALTFAGVTLRIWLAPLVMLFGEFEAGYHAVAWLCWVPNLIIMEAIIRRKIPKAPHPLHDSQSKPNL</sequence>
<evidence type="ECO:0000256" key="1">
    <source>
        <dbReference type="SAM" id="Phobius"/>
    </source>
</evidence>
<dbReference type="RefSeq" id="WP_246431851.1">
    <property type="nucleotide sequence ID" value="NZ_CBCSLB010000013.1"/>
</dbReference>
<name>A0A7W5CA73_9BACL</name>
<dbReference type="AlphaFoldDB" id="A0A7W5CA73"/>
<accession>A0A7W5CA73</accession>
<protein>
    <submittedName>
        <fullName evidence="2">Putative membrane protein</fullName>
    </submittedName>
</protein>
<reference evidence="2 3" key="1">
    <citation type="submission" date="2020-08" db="EMBL/GenBank/DDBJ databases">
        <title>Genomic Encyclopedia of Type Strains, Phase III (KMG-III): the genomes of soil and plant-associated and newly described type strains.</title>
        <authorList>
            <person name="Whitman W."/>
        </authorList>
    </citation>
    <scope>NUCLEOTIDE SEQUENCE [LARGE SCALE GENOMIC DNA]</scope>
    <source>
        <strain evidence="2 3">CECT 8234</strain>
    </source>
</reference>
<feature type="transmembrane region" description="Helical" evidence="1">
    <location>
        <begin position="52"/>
        <end position="70"/>
    </location>
</feature>
<dbReference type="InterPro" id="IPR018750">
    <property type="entry name" value="DUF2306_membrane"/>
</dbReference>
<evidence type="ECO:0000313" key="3">
    <source>
        <dbReference type="Proteomes" id="UP000518605"/>
    </source>
</evidence>
<comment type="caution">
    <text evidence="2">The sequence shown here is derived from an EMBL/GenBank/DDBJ whole genome shotgun (WGS) entry which is preliminary data.</text>
</comment>
<feature type="transmembrane region" description="Helical" evidence="1">
    <location>
        <begin position="115"/>
        <end position="134"/>
    </location>
</feature>
<feature type="transmembrane region" description="Helical" evidence="1">
    <location>
        <begin position="155"/>
        <end position="175"/>
    </location>
</feature>
<keyword evidence="1" id="KW-0472">Membrane</keyword>
<gene>
    <name evidence="2" type="ORF">FHS16_004034</name>
</gene>